<reference evidence="2" key="1">
    <citation type="submission" date="2020-09" db="EMBL/GenBank/DDBJ databases">
        <title>Pelobacter alkaliphilus sp. nov., a novel anaerobic arsenate-reducing bacterium from terrestrial mud volcano.</title>
        <authorList>
            <person name="Khomyakova M.A."/>
            <person name="Merkel A.Y."/>
            <person name="Slobodkin A.I."/>
        </authorList>
    </citation>
    <scope>NUCLEOTIDE SEQUENCE</scope>
    <source>
        <strain evidence="2">M08fum</strain>
    </source>
</reference>
<keyword evidence="3" id="KW-1185">Reference proteome</keyword>
<dbReference type="PANTHER" id="PTHR33525:SF3">
    <property type="entry name" value="RIBONUCLEASE Y"/>
    <property type="match status" value="1"/>
</dbReference>
<dbReference type="SMART" id="SM00471">
    <property type="entry name" value="HDc"/>
    <property type="match status" value="1"/>
</dbReference>
<accession>A0A8J6QSD0</accession>
<dbReference type="InterPro" id="IPR003607">
    <property type="entry name" value="HD/PDEase_dom"/>
</dbReference>
<name>A0A8J6QSD0_9BACT</name>
<dbReference type="CDD" id="cd00077">
    <property type="entry name" value="HDc"/>
    <property type="match status" value="1"/>
</dbReference>
<dbReference type="SUPFAM" id="SSF109604">
    <property type="entry name" value="HD-domain/PDEase-like"/>
    <property type="match status" value="1"/>
</dbReference>
<dbReference type="AlphaFoldDB" id="A0A8J6QSD0"/>
<evidence type="ECO:0000313" key="2">
    <source>
        <dbReference type="EMBL" id="MBD1401588.1"/>
    </source>
</evidence>
<dbReference type="PROSITE" id="PS51833">
    <property type="entry name" value="HDOD"/>
    <property type="match status" value="1"/>
</dbReference>
<gene>
    <name evidence="2" type="ORF">ICT70_13050</name>
</gene>
<dbReference type="InterPro" id="IPR052340">
    <property type="entry name" value="RNase_Y/CdgJ"/>
</dbReference>
<proteinExistence type="predicted"/>
<evidence type="ECO:0000313" key="3">
    <source>
        <dbReference type="Proteomes" id="UP000632828"/>
    </source>
</evidence>
<sequence>MVHKINPAELQKTVSSVPMISASASRLLQITSQPDHEVMDVVNLVKTDANLTARVLKVVNSAAYGLVNQISSVDRAVSYLGQQVIVSIAIESCAGELFAKELSGYEAVGGDLWKHDLRAAIAAREVVIQSGADLSPDLAFTAGLLHDIGKALISDYLRGSAPEAVALINSHDSLDYLAAEEHLVGVDHTIAGEALAKAWQLPPELTAVIRHHHQPSQAEEAWRPLVYAVHLGDSIAMMGGFGTGSDSMRYKLDPHYADFIQINANILANVMLVVDTEFNKLSEGLSDTGEKS</sequence>
<dbReference type="InterPro" id="IPR006675">
    <property type="entry name" value="HDIG_dom"/>
</dbReference>
<dbReference type="NCBIfam" id="TIGR00277">
    <property type="entry name" value="HDIG"/>
    <property type="match status" value="1"/>
</dbReference>
<dbReference type="RefSeq" id="WP_191157349.1">
    <property type="nucleotide sequence ID" value="NZ_JACWUN010000017.1"/>
</dbReference>
<dbReference type="EMBL" id="JACWUN010000017">
    <property type="protein sequence ID" value="MBD1401588.1"/>
    <property type="molecule type" value="Genomic_DNA"/>
</dbReference>
<feature type="domain" description="HDOD" evidence="1">
    <location>
        <begin position="17"/>
        <end position="215"/>
    </location>
</feature>
<evidence type="ECO:0000259" key="1">
    <source>
        <dbReference type="PROSITE" id="PS51833"/>
    </source>
</evidence>
<dbReference type="Pfam" id="PF08668">
    <property type="entry name" value="HDOD"/>
    <property type="match status" value="1"/>
</dbReference>
<dbReference type="Gene3D" id="1.10.3210.10">
    <property type="entry name" value="Hypothetical protein af1432"/>
    <property type="match status" value="1"/>
</dbReference>
<dbReference type="PANTHER" id="PTHR33525">
    <property type="match status" value="1"/>
</dbReference>
<comment type="caution">
    <text evidence="2">The sequence shown here is derived from an EMBL/GenBank/DDBJ whole genome shotgun (WGS) entry which is preliminary data.</text>
</comment>
<dbReference type="InterPro" id="IPR013976">
    <property type="entry name" value="HDOD"/>
</dbReference>
<organism evidence="2 3">
    <name type="scientific">Pelovirga terrestris</name>
    <dbReference type="NCBI Taxonomy" id="2771352"/>
    <lineage>
        <taxon>Bacteria</taxon>
        <taxon>Pseudomonadati</taxon>
        <taxon>Thermodesulfobacteriota</taxon>
        <taxon>Desulfuromonadia</taxon>
        <taxon>Geobacterales</taxon>
        <taxon>Geobacteraceae</taxon>
        <taxon>Pelovirga</taxon>
    </lineage>
</organism>
<dbReference type="Proteomes" id="UP000632828">
    <property type="component" value="Unassembled WGS sequence"/>
</dbReference>
<protein>
    <submittedName>
        <fullName evidence="2">HDOD domain-containing protein</fullName>
    </submittedName>
</protein>